<evidence type="ECO:0000313" key="2">
    <source>
        <dbReference type="EMBL" id="OEU08177.1"/>
    </source>
</evidence>
<organism evidence="2 3">
    <name type="scientific">Fragilariopsis cylindrus CCMP1102</name>
    <dbReference type="NCBI Taxonomy" id="635003"/>
    <lineage>
        <taxon>Eukaryota</taxon>
        <taxon>Sar</taxon>
        <taxon>Stramenopiles</taxon>
        <taxon>Ochrophyta</taxon>
        <taxon>Bacillariophyta</taxon>
        <taxon>Bacillariophyceae</taxon>
        <taxon>Bacillariophycidae</taxon>
        <taxon>Bacillariales</taxon>
        <taxon>Bacillariaceae</taxon>
        <taxon>Fragilariopsis</taxon>
    </lineage>
</organism>
<name>A0A1E7EQT6_9STRA</name>
<dbReference type="EMBL" id="KV784381">
    <property type="protein sequence ID" value="OEU08177.1"/>
    <property type="molecule type" value="Genomic_DNA"/>
</dbReference>
<feature type="region of interest" description="Disordered" evidence="1">
    <location>
        <begin position="540"/>
        <end position="570"/>
    </location>
</feature>
<dbReference type="KEGG" id="fcy:FRACYDRAFT_249965"/>
<dbReference type="Proteomes" id="UP000095751">
    <property type="component" value="Unassembled WGS sequence"/>
</dbReference>
<evidence type="ECO:0000313" key="3">
    <source>
        <dbReference type="Proteomes" id="UP000095751"/>
    </source>
</evidence>
<protein>
    <submittedName>
        <fullName evidence="2">Uncharacterized protein</fullName>
    </submittedName>
</protein>
<reference evidence="2 3" key="1">
    <citation type="submission" date="2016-09" db="EMBL/GenBank/DDBJ databases">
        <title>Extensive genetic diversity and differential bi-allelic expression allows diatom success in the polar Southern Ocean.</title>
        <authorList>
            <consortium name="DOE Joint Genome Institute"/>
            <person name="Mock T."/>
            <person name="Otillar R.P."/>
            <person name="Strauss J."/>
            <person name="Dupont C."/>
            <person name="Frickenhaus S."/>
            <person name="Maumus F."/>
            <person name="Mcmullan M."/>
            <person name="Sanges R."/>
            <person name="Schmutz J."/>
            <person name="Toseland A."/>
            <person name="Valas R."/>
            <person name="Veluchamy A."/>
            <person name="Ward B.J."/>
            <person name="Allen A."/>
            <person name="Barry K."/>
            <person name="Falciatore A."/>
            <person name="Ferrante M."/>
            <person name="Fortunato A.E."/>
            <person name="Gloeckner G."/>
            <person name="Gruber A."/>
            <person name="Hipkin R."/>
            <person name="Janech M."/>
            <person name="Kroth P."/>
            <person name="Leese F."/>
            <person name="Lindquist E."/>
            <person name="Lyon B.R."/>
            <person name="Martin J."/>
            <person name="Mayer C."/>
            <person name="Parker M."/>
            <person name="Quesneville H."/>
            <person name="Raymond J."/>
            <person name="Uhlig C."/>
            <person name="Valentin K.U."/>
            <person name="Worden A.Z."/>
            <person name="Armbrust E.V."/>
            <person name="Bowler C."/>
            <person name="Green B."/>
            <person name="Moulton V."/>
            <person name="Van Oosterhout C."/>
            <person name="Grigoriev I."/>
        </authorList>
    </citation>
    <scope>NUCLEOTIDE SEQUENCE [LARGE SCALE GENOMIC DNA]</scope>
    <source>
        <strain evidence="2 3">CCMP1102</strain>
    </source>
</reference>
<proteinExistence type="predicted"/>
<dbReference type="InParanoid" id="A0A1E7EQT6"/>
<keyword evidence="3" id="KW-1185">Reference proteome</keyword>
<dbReference type="AlphaFoldDB" id="A0A1E7EQT6"/>
<evidence type="ECO:0000256" key="1">
    <source>
        <dbReference type="SAM" id="MobiDB-lite"/>
    </source>
</evidence>
<accession>A0A1E7EQT6</accession>
<sequence>MVDTNQLPKKYVKTGNHGKLILNPEYKAWKNGESTIDVIDGHNNNNNNNNNNHANDTFNDEKNETISEQIRKQLEQLNSIKELLTREEYATKRQAILALLDTSLSAATTTTTTTIPEATAYAISPTVYEHDANIIWDFKELMLDIVGTYNIVSCDCVMMLGDPPMLHPMIWKKGTQTYKMSIDGDMLVVTNTLFLMIEGLEQAHVVATGFKVENAQDKTTKLIDMEGKVSTGKWTTIGPKHHVLFEKEPASQRPTPEVWVKKEHGVFNNPCNLNYELIQFGIGVGIATTEFEGNNITTTIIYPDKPGLGGTIKLLKTTEEDGKNDPPGGLGGTLNLLKTTEEDVKNDPPGGIISTAIPPTVYEHDASIIWDFKELMLDIVGTYNLVYCNMVNVLGDPPIPWKEGLQTYKIDGDMLVMTSSMTMMFAGIEQILAAAICFEVENAKDKTTKSTDNNGQVSTGEWTTIGPKHHVLVEEEANGGIGTTEFEENNITATLLYPDKPGIGCTVKLLKINNNPPGRIISLKSGSDQDIAEALQKLGCDDSSTAETETKNHSPKGKQKGKRWWKKEKK</sequence>
<feature type="compositionally biased region" description="Basic residues" evidence="1">
    <location>
        <begin position="553"/>
        <end position="570"/>
    </location>
</feature>
<gene>
    <name evidence="2" type="ORF">FRACYDRAFT_249965</name>
</gene>